<dbReference type="Pfam" id="PF00732">
    <property type="entry name" value="GMC_oxred_N"/>
    <property type="match status" value="1"/>
</dbReference>
<comment type="cofactor">
    <cofactor evidence="1">
        <name>FAD</name>
        <dbReference type="ChEBI" id="CHEBI:57692"/>
    </cofactor>
</comment>
<gene>
    <name evidence="8" type="ORF">KCG34_05400</name>
</gene>
<keyword evidence="9" id="KW-1185">Reference proteome</keyword>
<dbReference type="Proteomes" id="UP000676409">
    <property type="component" value="Chromosome"/>
</dbReference>
<dbReference type="GO" id="GO:0050660">
    <property type="term" value="F:flavin adenine dinucleotide binding"/>
    <property type="evidence" value="ECO:0007669"/>
    <property type="project" value="InterPro"/>
</dbReference>
<dbReference type="SUPFAM" id="SSF51905">
    <property type="entry name" value="FAD/NAD(P)-binding domain"/>
    <property type="match status" value="1"/>
</dbReference>
<evidence type="ECO:0000259" key="7">
    <source>
        <dbReference type="Pfam" id="PF05199"/>
    </source>
</evidence>
<feature type="domain" description="Glucose-methanol-choline oxidoreductase N-terminal" evidence="6">
    <location>
        <begin position="192"/>
        <end position="288"/>
    </location>
</feature>
<feature type="domain" description="Glucose-methanol-choline oxidoreductase C-terminal" evidence="7">
    <location>
        <begin position="363"/>
        <end position="471"/>
    </location>
</feature>
<dbReference type="PANTHER" id="PTHR42784:SF1">
    <property type="entry name" value="PYRANOSE 2-OXIDASE"/>
    <property type="match status" value="1"/>
</dbReference>
<evidence type="ECO:0000256" key="1">
    <source>
        <dbReference type="ARBA" id="ARBA00001974"/>
    </source>
</evidence>
<evidence type="ECO:0000256" key="3">
    <source>
        <dbReference type="ARBA" id="ARBA00022630"/>
    </source>
</evidence>
<evidence type="ECO:0000256" key="2">
    <source>
        <dbReference type="ARBA" id="ARBA00010790"/>
    </source>
</evidence>
<evidence type="ECO:0000256" key="4">
    <source>
        <dbReference type="ARBA" id="ARBA00022827"/>
    </source>
</evidence>
<evidence type="ECO:0000259" key="6">
    <source>
        <dbReference type="Pfam" id="PF00732"/>
    </source>
</evidence>
<organism evidence="8 9">
    <name type="scientific">Phenylobacterium montanum</name>
    <dbReference type="NCBI Taxonomy" id="2823693"/>
    <lineage>
        <taxon>Bacteria</taxon>
        <taxon>Pseudomonadati</taxon>
        <taxon>Pseudomonadota</taxon>
        <taxon>Alphaproteobacteria</taxon>
        <taxon>Caulobacterales</taxon>
        <taxon>Caulobacteraceae</taxon>
        <taxon>Phenylobacterium</taxon>
    </lineage>
</organism>
<evidence type="ECO:0000313" key="8">
    <source>
        <dbReference type="EMBL" id="QUD89316.1"/>
    </source>
</evidence>
<reference evidence="8" key="1">
    <citation type="submission" date="2021-04" db="EMBL/GenBank/DDBJ databases">
        <title>The complete genome sequence of Caulobacter sp. S6.</title>
        <authorList>
            <person name="Tang Y."/>
            <person name="Ouyang W."/>
            <person name="Liu Q."/>
            <person name="Huang B."/>
            <person name="Guo Z."/>
            <person name="Lei P."/>
        </authorList>
    </citation>
    <scope>NUCLEOTIDE SEQUENCE</scope>
    <source>
        <strain evidence="8">S6</strain>
    </source>
</reference>
<name>A0A975G246_9CAUL</name>
<sequence length="485" mass="53810">MAFVKRPSQPRYDVIVIGSGFAAAFFLKGFLGRAGDRARVLVLERGPRWPHARQIQARRSSPFDARNFYTRSGDPSKEWWFNLSFGGGSNCWWSNAPRFKPVDFATRTHFGVGRDWPISYTQLEPYYDQVERAMSLSGPDAPWPFPRSGAYPEPPHRFNDPEQRLKAAYPDQFFHTPCGRSRTGASGRPVCCGNGVCHLCPVDSKFTIQNSLMEPFEDPRVEIVVEAEVVGIDIAAGSAKGVVYRQAEAEQHVQADLVVVAANAMFNPLLLLRSGLSHPQLGRRLHEQVGLLAEVRLAHTDGFQGSTSVTGHGYMLYDDERRKTMAGCLIETWNVGLLRQEFGKWRKALPVRLVYEDVPDEANQVTVDPANPSRPVAHYRGHSDYTARAIARAEQDLARVMQPLDVEEIVVAKSVEPSEAHIMGTTVMGSDPRDSVVDPDCVHHQIRNLIVVGASTFPVSGPANPTLTLSAQALRVGDRLERSNG</sequence>
<evidence type="ECO:0000256" key="5">
    <source>
        <dbReference type="ARBA" id="ARBA00023002"/>
    </source>
</evidence>
<protein>
    <submittedName>
        <fullName evidence="8">GMC family oxidoreductase</fullName>
    </submittedName>
</protein>
<dbReference type="PANTHER" id="PTHR42784">
    <property type="entry name" value="PYRANOSE 2-OXIDASE"/>
    <property type="match status" value="1"/>
</dbReference>
<keyword evidence="4" id="KW-0274">FAD</keyword>
<dbReference type="KEGG" id="caul:KCG34_05400"/>
<dbReference type="InterPro" id="IPR051473">
    <property type="entry name" value="P2Ox-like"/>
</dbReference>
<dbReference type="Gene3D" id="3.50.50.60">
    <property type="entry name" value="FAD/NAD(P)-binding domain"/>
    <property type="match status" value="3"/>
</dbReference>
<dbReference type="RefSeq" id="WP_211939368.1">
    <property type="nucleotide sequence ID" value="NZ_CP073078.1"/>
</dbReference>
<comment type="similarity">
    <text evidence="2">Belongs to the GMC oxidoreductase family.</text>
</comment>
<dbReference type="Pfam" id="PF05199">
    <property type="entry name" value="GMC_oxred_C"/>
    <property type="match status" value="1"/>
</dbReference>
<proteinExistence type="inferred from homology"/>
<dbReference type="GO" id="GO:0016614">
    <property type="term" value="F:oxidoreductase activity, acting on CH-OH group of donors"/>
    <property type="evidence" value="ECO:0007669"/>
    <property type="project" value="InterPro"/>
</dbReference>
<dbReference type="InterPro" id="IPR036188">
    <property type="entry name" value="FAD/NAD-bd_sf"/>
</dbReference>
<dbReference type="EMBL" id="CP073078">
    <property type="protein sequence ID" value="QUD89316.1"/>
    <property type="molecule type" value="Genomic_DNA"/>
</dbReference>
<dbReference type="AlphaFoldDB" id="A0A975G246"/>
<accession>A0A975G246</accession>
<keyword evidence="5" id="KW-0560">Oxidoreductase</keyword>
<dbReference type="InterPro" id="IPR000172">
    <property type="entry name" value="GMC_OxRdtase_N"/>
</dbReference>
<evidence type="ECO:0000313" key="9">
    <source>
        <dbReference type="Proteomes" id="UP000676409"/>
    </source>
</evidence>
<dbReference type="InterPro" id="IPR007867">
    <property type="entry name" value="GMC_OxRtase_C"/>
</dbReference>
<keyword evidence="3" id="KW-0285">Flavoprotein</keyword>